<organism evidence="2 3">
    <name type="scientific">Clostridium oryzae</name>
    <dbReference type="NCBI Taxonomy" id="1450648"/>
    <lineage>
        <taxon>Bacteria</taxon>
        <taxon>Bacillati</taxon>
        <taxon>Bacillota</taxon>
        <taxon>Clostridia</taxon>
        <taxon>Eubacteriales</taxon>
        <taxon>Clostridiaceae</taxon>
        <taxon>Clostridium</taxon>
    </lineage>
</organism>
<evidence type="ECO:0000256" key="1">
    <source>
        <dbReference type="SAM" id="Phobius"/>
    </source>
</evidence>
<feature type="transmembrane region" description="Helical" evidence="1">
    <location>
        <begin position="50"/>
        <end position="73"/>
    </location>
</feature>
<proteinExistence type="predicted"/>
<evidence type="ECO:0000313" key="3">
    <source>
        <dbReference type="Proteomes" id="UP000190080"/>
    </source>
</evidence>
<feature type="transmembrane region" description="Helical" evidence="1">
    <location>
        <begin position="156"/>
        <end position="179"/>
    </location>
</feature>
<dbReference type="Proteomes" id="UP000190080">
    <property type="component" value="Unassembled WGS sequence"/>
</dbReference>
<dbReference type="RefSeq" id="WP_079422221.1">
    <property type="nucleotide sequence ID" value="NZ_MZGV01000005.1"/>
</dbReference>
<feature type="transmembrane region" description="Helical" evidence="1">
    <location>
        <begin position="93"/>
        <end position="119"/>
    </location>
</feature>
<accession>A0A1V4IWE9</accession>
<dbReference type="AlphaFoldDB" id="A0A1V4IWE9"/>
<dbReference type="STRING" id="1450648.CLORY_07840"/>
<feature type="transmembrane region" description="Helical" evidence="1">
    <location>
        <begin position="131"/>
        <end position="150"/>
    </location>
</feature>
<feature type="transmembrane region" description="Helical" evidence="1">
    <location>
        <begin position="230"/>
        <end position="251"/>
    </location>
</feature>
<dbReference type="OrthoDB" id="1701852at2"/>
<comment type="caution">
    <text evidence="2">The sequence shown here is derived from an EMBL/GenBank/DDBJ whole genome shotgun (WGS) entry which is preliminary data.</text>
</comment>
<dbReference type="EMBL" id="MZGV01000005">
    <property type="protein sequence ID" value="OPJ64219.1"/>
    <property type="molecule type" value="Genomic_DNA"/>
</dbReference>
<sequence length="257" mass="28982">MFWNSYRAEFYKNKKSVFMWLHIGLPVILTALLTFLCLGRKGRLTNIGLFGTFFQMIGYAMTLIAAVLCSLVVSQEQQAGGFQMMLGKTRHKVTTFISQLCMLLSMCAFALLLAVVSFLLSMKFVLHIKNISYIMFIKTAMIVFISVIFLYSFYLIIAYCFGTGISNIMGFAGVIISALACTGQGDSIWRVLPWAWSVRLSNFMTVSQYAHGAKVPLTYKYYQHNDITGGLIMGIMTVCCLSLSIAVFYFWEGRQRA</sequence>
<protein>
    <submittedName>
        <fullName evidence="2">ABC-2 family transporter protein</fullName>
    </submittedName>
</protein>
<gene>
    <name evidence="2" type="ORF">CLORY_07840</name>
</gene>
<keyword evidence="3" id="KW-1185">Reference proteome</keyword>
<reference evidence="2 3" key="1">
    <citation type="submission" date="2017-03" db="EMBL/GenBank/DDBJ databases">
        <title>Genome sequence of Clostridium oryzae DSM 28571.</title>
        <authorList>
            <person name="Poehlein A."/>
            <person name="Daniel R."/>
        </authorList>
    </citation>
    <scope>NUCLEOTIDE SEQUENCE [LARGE SCALE GENOMIC DNA]</scope>
    <source>
        <strain evidence="2 3">DSM 28571</strain>
    </source>
</reference>
<keyword evidence="1" id="KW-0812">Transmembrane</keyword>
<dbReference type="NCBIfam" id="TIGR03733">
    <property type="entry name" value="lanti_perm_MutG"/>
    <property type="match status" value="1"/>
</dbReference>
<keyword evidence="1" id="KW-1133">Transmembrane helix</keyword>
<keyword evidence="1" id="KW-0472">Membrane</keyword>
<name>A0A1V4IWE9_9CLOT</name>
<dbReference type="InterPro" id="IPR022294">
    <property type="entry name" value="ABC-transptr_permeasesu"/>
</dbReference>
<feature type="transmembrane region" description="Helical" evidence="1">
    <location>
        <begin position="20"/>
        <end position="38"/>
    </location>
</feature>
<dbReference type="CDD" id="cd21808">
    <property type="entry name" value="ABC-2_lan_permease_MutG"/>
    <property type="match status" value="1"/>
</dbReference>
<evidence type="ECO:0000313" key="2">
    <source>
        <dbReference type="EMBL" id="OPJ64219.1"/>
    </source>
</evidence>